<accession>A0ABV5B5K7</accession>
<evidence type="ECO:0000313" key="1">
    <source>
        <dbReference type="EMBL" id="MFB5680968.1"/>
    </source>
</evidence>
<dbReference type="Proteomes" id="UP001580407">
    <property type="component" value="Unassembled WGS sequence"/>
</dbReference>
<dbReference type="EMBL" id="JBHILM010000007">
    <property type="protein sequence ID" value="MFB5680968.1"/>
    <property type="molecule type" value="Genomic_DNA"/>
</dbReference>
<protein>
    <submittedName>
        <fullName evidence="1">Uncharacterized protein</fullName>
    </submittedName>
</protein>
<proteinExistence type="predicted"/>
<sequence>MSYVIFMVIPFFSWLFRPITITLKQESRLGRGIEVTPIFVENNSMRTHQMLRTVNLSIEIVRRGSVWWRLLNWYLRNKTVNIVVNSTPDELLLQPTDPFLINEVIVSNTGFKIDINPLIKSMGSGNGKFSINKSFPYIIADHPDIHIAYNLSAVIQPKLYIGDRPSIFLKLFIKYETTNHQVVFFRR</sequence>
<evidence type="ECO:0000313" key="2">
    <source>
        <dbReference type="Proteomes" id="UP001580407"/>
    </source>
</evidence>
<organism evidence="1 2">
    <name type="scientific">Paenibacillus terreus</name>
    <dbReference type="NCBI Taxonomy" id="1387834"/>
    <lineage>
        <taxon>Bacteria</taxon>
        <taxon>Bacillati</taxon>
        <taxon>Bacillota</taxon>
        <taxon>Bacilli</taxon>
        <taxon>Bacillales</taxon>
        <taxon>Paenibacillaceae</taxon>
        <taxon>Paenibacillus</taxon>
    </lineage>
</organism>
<keyword evidence="2" id="KW-1185">Reference proteome</keyword>
<dbReference type="RefSeq" id="WP_375533109.1">
    <property type="nucleotide sequence ID" value="NZ_JBHIRX010000008.1"/>
</dbReference>
<reference evidence="1 2" key="1">
    <citation type="submission" date="2024-09" db="EMBL/GenBank/DDBJ databases">
        <authorList>
            <person name="Ruan L."/>
        </authorList>
    </citation>
    <scope>NUCLEOTIDE SEQUENCE [LARGE SCALE GENOMIC DNA]</scope>
    <source>
        <strain evidence="1 2">D33</strain>
    </source>
</reference>
<name>A0ABV5B5K7_9BACL</name>
<gene>
    <name evidence="1" type="ORF">ACE3NQ_08605</name>
</gene>
<comment type="caution">
    <text evidence="1">The sequence shown here is derived from an EMBL/GenBank/DDBJ whole genome shotgun (WGS) entry which is preliminary data.</text>
</comment>